<dbReference type="GO" id="GO:0000723">
    <property type="term" value="P:telomere maintenance"/>
    <property type="evidence" value="ECO:0007669"/>
    <property type="project" value="TreeGrafter"/>
</dbReference>
<dbReference type="GO" id="GO:0006303">
    <property type="term" value="P:double-strand break repair via nonhomologous end joining"/>
    <property type="evidence" value="ECO:0007669"/>
    <property type="project" value="InterPro"/>
</dbReference>
<evidence type="ECO:0000313" key="2">
    <source>
        <dbReference type="EMBL" id="KAJ8704014.1"/>
    </source>
</evidence>
<dbReference type="InterPro" id="IPR012582">
    <property type="entry name" value="DNAPKcs_CC3"/>
</dbReference>
<dbReference type="PANTHER" id="PTHR11139:SF68">
    <property type="entry name" value="DNA-DEPENDENT PROTEIN KINASE CATALYTIC SUBUNIT"/>
    <property type="match status" value="1"/>
</dbReference>
<accession>A0AAD7Y6C2</accession>
<dbReference type="InterPro" id="IPR036940">
    <property type="entry name" value="PI3/4_kinase_cat_sf"/>
</dbReference>
<gene>
    <name evidence="2" type="ORF">PYW07_013308</name>
</gene>
<dbReference type="SUPFAM" id="SSF48371">
    <property type="entry name" value="ARM repeat"/>
    <property type="match status" value="2"/>
</dbReference>
<feature type="domain" description="FATC" evidence="1">
    <location>
        <begin position="2821"/>
        <end position="2853"/>
    </location>
</feature>
<evidence type="ECO:0000259" key="1">
    <source>
        <dbReference type="PROSITE" id="PS51190"/>
    </source>
</evidence>
<dbReference type="InterPro" id="IPR003152">
    <property type="entry name" value="FATC_dom"/>
</dbReference>
<dbReference type="Pfam" id="PF00454">
    <property type="entry name" value="PI3_PI4_kinase"/>
    <property type="match status" value="1"/>
</dbReference>
<dbReference type="SMART" id="SM01343">
    <property type="entry name" value="FATC"/>
    <property type="match status" value="1"/>
</dbReference>
<dbReference type="InterPro" id="IPR011009">
    <property type="entry name" value="Kinase-like_dom_sf"/>
</dbReference>
<sequence>METWSDIVSSYPETPELKDYAKAIRSADIILSEDLAPFEIEWLAQTLLFKPVGLFETISSKRSDENWLKTISDSFKILAKLVEKSWDVVENYYNDIIELCMLPFDPQTRKDTLLCLISVAKQPAADLSEQIVTRHVNALEEAKTCKAPRALLVGTISRYHPELVQEHFTRIWRIYLNMLQPNNKTDQVVNSVLQGINGLFEHFGDEIEIEQINGFYDTMSRDCIKISKCLDVLLSIFKHHARLFKERLAKDRAVRLYLWQIDTKPAMDALSNIYEVILPEVPSKEDVIKSEVLPRLDSPSILMKHTALRIIIQARMYQTMDVPTVCSGIELEFQLRAKKLSYEEASTVSWCIESSVANSETMLLTAIMFYDNLPPYKRKDIVVNGILKASDDVRKAALVLLLKLSLQEGIDKYIDVWRTLLDNTTGPDLGKAVLIFEDVLHHILEVLASFTGDSEKAYEEVRPILSLMATLLSLHKTELSTESWCQAVKPTVVHLAKLVGVDAVKMISGTDEHEVVHVERFEEDTVLSKLLSTLSTTPSDVSYNDTLSAFQILFSSDENDYKVLSKALSKLEAMIESENNQLDKRLLSLVINQIFKLKSKNVTESKDARIFQKDATMFLGKYGHMTQEESFSEDIYILKLKNKVTLNVPNIVEGTTFKIDLQRVLQLCLLRGDTEALYSLLVILSASLCDRTDPGLQETTVRVIHALFRTNIGRSETEIAVYPALLMCNTAACVQAIMKGITEELTATVRRRLSDSLLVLLNHEPGSELTGELLKIVGEHAVFLMNSFESSTIVPGLEILRAFLSAITDNNSLIIEHLPNILICTSSIEEDTTNNCLVLEQLLEVQFDEGDSKINAVFVFLKEYAEELIEIDAEKTLQCLGNIIENIPPSSVLLISKPFVLKGDKSGLLVDIIECYGKRYKEEYFQNVLDLVEHLWPSFLQLSTFDDKLSVLLNLLRLPKSVGLGCPAVVWATGLLTTEGTSQDDRIKLIGALPAGKEYSTYYRAFAACLPVRLSEMQGRYIPPFRALLDTLATNGDMTLLDIVITLAAGKYKIRRDDTKGWWELAIDACMTALAAREDVNVLDKSYRRAKTGGNLGVCNRIFLPLMRHSSRKFCERYMSTIVTDLFSILRIGFKEPANNETYRKRVVSYAIAFNILRVAFEKISPESLENGAINENAGSQKPWYFLEQTCKYCLTISANVKCPSDASDELKNTCLWLQCSSYNCLTTAICRRKLSKSLSARIFNVHAWATIVDKDAVYPFELQAHARYRGSKPAKRSVDALATSSSFTGTVRSRLFLTTLSENPLQYDMIPEDEDDQEEEEDSTLEFEDSVLNAHGCLSTLTSLLEQASTVEHTDWRDTVALGLTTDMTGNAKWLLAQAVCNAVEELKAHGSALCPALLQLIADTPSTIDGKPVLNNLHIDILTTITKWHLTELPHDANINTVVVYLINTCVVYKQQYGVHKRLLSTLNAFLQLYGNMVTVTWSVFQDYCTDLPKDLTPLLPIFERLLKNGVDVPELLAAIFANQDARHWTGNSKLAEVCGLAFSLADPATRKGFLAKFFHVLTAVRGMNVNSYVKLLFYTQRHCKQCCDFNLLKIITDLAPKVEKSKCLSIISTYLENSTEFDDYFTDMFQIISLSELFDSEQRVEAMKIARNCLKLMDEGTKREVLIGVEQNCRSSAVPVRKEAFGVFLTAFQGLFKRENPNPFKRKALDSSPILDTIDAHNDYAQLVVKRIFDGMFDYDEGISRMMCEGVDECLSKDFNVRFAELFYIIVYQCSLSTNNNYELSNCGSKLLELLFSDLRSQDAFKVIQLRDEGLPQSILRAYDSISVRTKTMARTLLRSGVTYRQRISKAPARREINVQKSITDILDVFLQFSKTNSQVCQELCVQIMKCLQGTGRRFDLDSVMAKQLFDIIRREPFCLTPLVLDACRVFIKDISSIPGFNESVKDLKQAVSNSEGYLYTNILFEDLQLRSGDRNQFIFSMFKEDPDSSMKNDEFTIQGLIDIFGSLSNWDDLRLQDKRQVEEGLPPLWTNNEDFTVSLREYFEGANKKLDYGKWFNKMVASYYPGEVTQNRISWLKQTEKWPKRDFVTSAIIEAIQWHQNEARLFGNISPTDCLAEWAARLMIRSSYYNQLQNSSESDSQERSSFTKDELLWCQTANEKKLPSIALQCIDRNKECLLDVEILPWVQERVKAYRTIGLKENNWTSLQKALEAAEKQTKRFAAQSSFETNVSMQKLILQLHNDLGTISKSKLEDVMQTVSVHVTRQKALVISSKNALVLKSIYETAMLHYDELWIENDASTQNDIIRGLTEIIDKVLDHNLTTDCNVLVSVLLNRLAYYECTISDETARRLREQINRVLPRLDFSSVAILKGLPALVINNDLLDKLQETDLDVCKEYFQLICDANYALLQYCADLRKNILDEEEWTTIFNRMKSRLFETKHGGTDYQSLNTMKNKLYALEDMAEIDPKAKELKQIIEELRSKPPRATLRLSQLCPDLCSADILDRKRVLLQRLLRLPPNVYVVKFAEQISVFTDSIRRPCVIRALLSNGVTRRYIIKSGEPMYHDACVQRAAAILLPASSYHVTPLSDDSAIIEYLEDHIRLRDLMEEKHDINVAVPKAGHEKLILAPSLAMEQYNAMCERVTPYVLRSAIEHNSSCVKEFITKKRTFEDTLSSMTILNWLFGVGDRHLQNIMYSVRDGSVCGVDWASVFQYGCQELPPARLTANVLAVCDVKVLESRLQKMLLSLRESQKLFEAFIKTSFYQSGPEFNELKHVKNILLGKAVSYEITRERIEESDKKYKAEYVKLLDQVFGNFVPKDEYTVEEQVSCLLQHSTDPRILAVTQPGWEAWL</sequence>
<dbReference type="PANTHER" id="PTHR11139">
    <property type="entry name" value="ATAXIA TELANGIECTASIA MUTATED ATM -RELATED"/>
    <property type="match status" value="1"/>
</dbReference>
<reference evidence="2" key="1">
    <citation type="submission" date="2023-03" db="EMBL/GenBank/DDBJ databases">
        <title>Chromosome-level genomes of two armyworms, Mythimna separata and Mythimna loreyi, provide insights into the biosynthesis and reception of sex pheromones.</title>
        <authorList>
            <person name="Zhao H."/>
        </authorList>
    </citation>
    <scope>NUCLEOTIDE SEQUENCE</scope>
    <source>
        <strain evidence="2">BeijingLab</strain>
        <tissue evidence="2">Pupa</tissue>
    </source>
</reference>
<dbReference type="InterPro" id="IPR050517">
    <property type="entry name" value="DDR_Repair_Kinase"/>
</dbReference>
<keyword evidence="3" id="KW-1185">Reference proteome</keyword>
<dbReference type="Proteomes" id="UP001231518">
    <property type="component" value="Chromosome 31"/>
</dbReference>
<dbReference type="PROSITE" id="PS51190">
    <property type="entry name" value="FATC"/>
    <property type="match status" value="1"/>
</dbReference>
<organism evidence="2 3">
    <name type="scientific">Mythimna separata</name>
    <name type="common">Oriental armyworm</name>
    <name type="synonym">Pseudaletia separata</name>
    <dbReference type="NCBI Taxonomy" id="271217"/>
    <lineage>
        <taxon>Eukaryota</taxon>
        <taxon>Metazoa</taxon>
        <taxon>Ecdysozoa</taxon>
        <taxon>Arthropoda</taxon>
        <taxon>Hexapoda</taxon>
        <taxon>Insecta</taxon>
        <taxon>Pterygota</taxon>
        <taxon>Neoptera</taxon>
        <taxon>Endopterygota</taxon>
        <taxon>Lepidoptera</taxon>
        <taxon>Glossata</taxon>
        <taxon>Ditrysia</taxon>
        <taxon>Noctuoidea</taxon>
        <taxon>Noctuidae</taxon>
        <taxon>Noctuinae</taxon>
        <taxon>Hadenini</taxon>
        <taxon>Mythimna</taxon>
    </lineage>
</organism>
<evidence type="ECO:0000313" key="3">
    <source>
        <dbReference type="Proteomes" id="UP001231518"/>
    </source>
</evidence>
<dbReference type="SMART" id="SM00146">
    <property type="entry name" value="PI3Kc"/>
    <property type="match status" value="1"/>
</dbReference>
<dbReference type="Gene3D" id="1.10.1070.11">
    <property type="entry name" value="Phosphatidylinositol 3-/4-kinase, catalytic domain"/>
    <property type="match status" value="1"/>
</dbReference>
<dbReference type="SUPFAM" id="SSF56112">
    <property type="entry name" value="Protein kinase-like (PK-like)"/>
    <property type="match status" value="1"/>
</dbReference>
<comment type="caution">
    <text evidence="2">The sequence shown here is derived from an EMBL/GenBank/DDBJ whole genome shotgun (WGS) entry which is preliminary data.</text>
</comment>
<dbReference type="GO" id="GO:0005634">
    <property type="term" value="C:nucleus"/>
    <property type="evidence" value="ECO:0007669"/>
    <property type="project" value="InterPro"/>
</dbReference>
<proteinExistence type="predicted"/>
<dbReference type="GO" id="GO:0004674">
    <property type="term" value="F:protein serine/threonine kinase activity"/>
    <property type="evidence" value="ECO:0007669"/>
    <property type="project" value="TreeGrafter"/>
</dbReference>
<name>A0AAD7Y6C2_MYTSE</name>
<dbReference type="InterPro" id="IPR016024">
    <property type="entry name" value="ARM-type_fold"/>
</dbReference>
<dbReference type="Pfam" id="PF02260">
    <property type="entry name" value="FATC"/>
    <property type="match status" value="1"/>
</dbReference>
<protein>
    <recommendedName>
        <fullName evidence="1">FATC domain-containing protein</fullName>
    </recommendedName>
</protein>
<dbReference type="EMBL" id="JARGEI010000032">
    <property type="protein sequence ID" value="KAJ8704014.1"/>
    <property type="molecule type" value="Genomic_DNA"/>
</dbReference>
<dbReference type="SMART" id="SM01344">
    <property type="entry name" value="NUC194"/>
    <property type="match status" value="1"/>
</dbReference>
<dbReference type="InterPro" id="IPR000403">
    <property type="entry name" value="PI3/4_kinase_cat_dom"/>
</dbReference>